<accession>A0ABN8LTE3</accession>
<evidence type="ECO:0000313" key="2">
    <source>
        <dbReference type="Proteomes" id="UP001159427"/>
    </source>
</evidence>
<evidence type="ECO:0000313" key="1">
    <source>
        <dbReference type="EMBL" id="CAH3018822.1"/>
    </source>
</evidence>
<name>A0ABN8LTE3_9CNID</name>
<comment type="caution">
    <text evidence="1">The sequence shown here is derived from an EMBL/GenBank/DDBJ whole genome shotgun (WGS) entry which is preliminary data.</text>
</comment>
<keyword evidence="2" id="KW-1185">Reference proteome</keyword>
<sequence length="92" mass="10527">MSTHVIKICNAAFYHLHNIRRIKKYLSRDSSNQSLLLNPPKGKMLVTLGDRSFSAAAPFLWNSLPAEVRDIQSLAIFKCKLKTYLFRAAFSR</sequence>
<organism evidence="1 2">
    <name type="scientific">Porites evermanni</name>
    <dbReference type="NCBI Taxonomy" id="104178"/>
    <lineage>
        <taxon>Eukaryota</taxon>
        <taxon>Metazoa</taxon>
        <taxon>Cnidaria</taxon>
        <taxon>Anthozoa</taxon>
        <taxon>Hexacorallia</taxon>
        <taxon>Scleractinia</taxon>
        <taxon>Fungiina</taxon>
        <taxon>Poritidae</taxon>
        <taxon>Porites</taxon>
    </lineage>
</organism>
<protein>
    <submittedName>
        <fullName evidence="1">Uncharacterized protein</fullName>
    </submittedName>
</protein>
<reference evidence="1 2" key="1">
    <citation type="submission" date="2022-05" db="EMBL/GenBank/DDBJ databases">
        <authorList>
            <consortium name="Genoscope - CEA"/>
            <person name="William W."/>
        </authorList>
    </citation>
    <scope>NUCLEOTIDE SEQUENCE [LARGE SCALE GENOMIC DNA]</scope>
</reference>
<dbReference type="Proteomes" id="UP001159427">
    <property type="component" value="Unassembled WGS sequence"/>
</dbReference>
<dbReference type="EMBL" id="CALNXI010000097">
    <property type="protein sequence ID" value="CAH3018822.1"/>
    <property type="molecule type" value="Genomic_DNA"/>
</dbReference>
<proteinExistence type="predicted"/>
<gene>
    <name evidence="1" type="ORF">PEVE_00044932</name>
</gene>